<feature type="non-terminal residue" evidence="1">
    <location>
        <position position="91"/>
    </location>
</feature>
<accession>A0ABD2QFW2</accession>
<keyword evidence="2" id="KW-1185">Reference proteome</keyword>
<dbReference type="Proteomes" id="UP001626550">
    <property type="component" value="Unassembled WGS sequence"/>
</dbReference>
<protein>
    <submittedName>
        <fullName evidence="1">Uncharacterized protein</fullName>
    </submittedName>
</protein>
<reference evidence="1 2" key="1">
    <citation type="submission" date="2024-11" db="EMBL/GenBank/DDBJ databases">
        <title>Adaptive evolution of stress response genes in parasites aligns with host niche diversity.</title>
        <authorList>
            <person name="Hahn C."/>
            <person name="Resl P."/>
        </authorList>
    </citation>
    <scope>NUCLEOTIDE SEQUENCE [LARGE SCALE GENOMIC DNA]</scope>
    <source>
        <strain evidence="1">EGGRZ-B1_66</strain>
        <tissue evidence="1">Body</tissue>
    </source>
</reference>
<comment type="caution">
    <text evidence="1">The sequence shown here is derived from an EMBL/GenBank/DDBJ whole genome shotgun (WGS) entry which is preliminary data.</text>
</comment>
<organism evidence="1 2">
    <name type="scientific">Cichlidogyrus casuarinus</name>
    <dbReference type="NCBI Taxonomy" id="1844966"/>
    <lineage>
        <taxon>Eukaryota</taxon>
        <taxon>Metazoa</taxon>
        <taxon>Spiralia</taxon>
        <taxon>Lophotrochozoa</taxon>
        <taxon>Platyhelminthes</taxon>
        <taxon>Monogenea</taxon>
        <taxon>Monopisthocotylea</taxon>
        <taxon>Dactylogyridea</taxon>
        <taxon>Ancyrocephalidae</taxon>
        <taxon>Cichlidogyrus</taxon>
    </lineage>
</organism>
<dbReference type="EMBL" id="JBJKFK010000263">
    <property type="protein sequence ID" value="KAL3318283.1"/>
    <property type="molecule type" value="Genomic_DNA"/>
</dbReference>
<name>A0ABD2QFW2_9PLAT</name>
<dbReference type="AlphaFoldDB" id="A0ABD2QFW2"/>
<evidence type="ECO:0000313" key="1">
    <source>
        <dbReference type="EMBL" id="KAL3318283.1"/>
    </source>
</evidence>
<evidence type="ECO:0000313" key="2">
    <source>
        <dbReference type="Proteomes" id="UP001626550"/>
    </source>
</evidence>
<proteinExistence type="predicted"/>
<gene>
    <name evidence="1" type="ORF">Ciccas_003064</name>
</gene>
<sequence>MKNSVSKTDDEDFLLPSIPIQSAKKQNPFEGSHQTRWIHQTLAPVISVPKTIKLSGKVNEASTAESTPNKRLVIHVRECSSSQCPIQPLLS</sequence>